<accession>A0A1L7WVI3</accession>
<feature type="transmembrane region" description="Helical" evidence="6">
    <location>
        <begin position="455"/>
        <end position="475"/>
    </location>
</feature>
<feature type="compositionally biased region" description="Polar residues" evidence="5">
    <location>
        <begin position="271"/>
        <end position="292"/>
    </location>
</feature>
<dbReference type="STRING" id="576137.A0A1L7WVI3"/>
<dbReference type="Gene3D" id="1.20.1070.10">
    <property type="entry name" value="Rhodopsin 7-helix transmembrane proteins"/>
    <property type="match status" value="1"/>
</dbReference>
<feature type="region of interest" description="Disordered" evidence="5">
    <location>
        <begin position="328"/>
        <end position="349"/>
    </location>
</feature>
<reference evidence="8 9" key="1">
    <citation type="submission" date="2016-03" db="EMBL/GenBank/DDBJ databases">
        <authorList>
            <person name="Ploux O."/>
        </authorList>
    </citation>
    <scope>NUCLEOTIDE SEQUENCE [LARGE SCALE GENOMIC DNA]</scope>
    <source>
        <strain evidence="8 9">UAMH 11012</strain>
    </source>
</reference>
<keyword evidence="9" id="KW-1185">Reference proteome</keyword>
<dbReference type="AlphaFoldDB" id="A0A1L7WVI3"/>
<evidence type="ECO:0000313" key="9">
    <source>
        <dbReference type="Proteomes" id="UP000184330"/>
    </source>
</evidence>
<dbReference type="PANTHER" id="PTHR23112:SF0">
    <property type="entry name" value="TRANSMEMBRANE PROTEIN 116"/>
    <property type="match status" value="1"/>
</dbReference>
<evidence type="ECO:0000256" key="3">
    <source>
        <dbReference type="ARBA" id="ARBA00022989"/>
    </source>
</evidence>
<dbReference type="GO" id="GO:0007189">
    <property type="term" value="P:adenylate cyclase-activating G protein-coupled receptor signaling pathway"/>
    <property type="evidence" value="ECO:0007669"/>
    <property type="project" value="TreeGrafter"/>
</dbReference>
<feature type="transmembrane region" description="Helical" evidence="6">
    <location>
        <begin position="119"/>
        <end position="140"/>
    </location>
</feature>
<protein>
    <recommendedName>
        <fullName evidence="7">G-protein coupled receptors family 2 profile 2 domain-containing protein</fullName>
    </recommendedName>
</protein>
<evidence type="ECO:0000256" key="2">
    <source>
        <dbReference type="ARBA" id="ARBA00022692"/>
    </source>
</evidence>
<name>A0A1L7WVI3_9HELO</name>
<keyword evidence="4 6" id="KW-0472">Membrane</keyword>
<dbReference type="GO" id="GO:0007166">
    <property type="term" value="P:cell surface receptor signaling pathway"/>
    <property type="evidence" value="ECO:0007669"/>
    <property type="project" value="InterPro"/>
</dbReference>
<feature type="transmembrane region" description="Helical" evidence="6">
    <location>
        <begin position="416"/>
        <end position="435"/>
    </location>
</feature>
<evidence type="ECO:0000256" key="1">
    <source>
        <dbReference type="ARBA" id="ARBA00004141"/>
    </source>
</evidence>
<proteinExistence type="predicted"/>
<dbReference type="GO" id="GO:0004930">
    <property type="term" value="F:G protein-coupled receptor activity"/>
    <property type="evidence" value="ECO:0007669"/>
    <property type="project" value="TreeGrafter"/>
</dbReference>
<dbReference type="GO" id="GO:0005886">
    <property type="term" value="C:plasma membrane"/>
    <property type="evidence" value="ECO:0007669"/>
    <property type="project" value="TreeGrafter"/>
</dbReference>
<feature type="domain" description="G-protein coupled receptors family 2 profile 2" evidence="7">
    <location>
        <begin position="12"/>
        <end position="196"/>
    </location>
</feature>
<dbReference type="Pfam" id="PF05462">
    <property type="entry name" value="Dicty_CAR"/>
    <property type="match status" value="1"/>
</dbReference>
<dbReference type="SUPFAM" id="SSF81321">
    <property type="entry name" value="Family A G protein-coupled receptor-like"/>
    <property type="match status" value="1"/>
</dbReference>
<feature type="region of interest" description="Disordered" evidence="5">
    <location>
        <begin position="207"/>
        <end position="293"/>
    </location>
</feature>
<feature type="transmembrane region" description="Helical" evidence="6">
    <location>
        <begin position="20"/>
        <end position="37"/>
    </location>
</feature>
<keyword evidence="2 6" id="KW-0812">Transmembrane</keyword>
<feature type="compositionally biased region" description="Low complexity" evidence="5">
    <location>
        <begin position="332"/>
        <end position="341"/>
    </location>
</feature>
<evidence type="ECO:0000313" key="8">
    <source>
        <dbReference type="EMBL" id="CZR56792.1"/>
    </source>
</evidence>
<evidence type="ECO:0000256" key="5">
    <source>
        <dbReference type="SAM" id="MobiDB-lite"/>
    </source>
</evidence>
<feature type="transmembrane region" description="Helical" evidence="6">
    <location>
        <begin position="49"/>
        <end position="69"/>
    </location>
</feature>
<dbReference type="EMBL" id="FJOG01000008">
    <property type="protein sequence ID" value="CZR56792.1"/>
    <property type="molecule type" value="Genomic_DNA"/>
</dbReference>
<keyword evidence="3 6" id="KW-1133">Transmembrane helix</keyword>
<sequence length="566" mass="63590">MVLLTEKQTETIVAIERSMGFLSVFCSLLLLTTFLLFKEFRNVGNTMIFMATPANLIANSAATIGMLGLKNPGGPLCQFQAFALEWFEQSDPYWCCAASITVLLIFYRRISVERIKKFWWLYCLLCYGLPFIPAITFLFYRDRNGPIYGYAIIWCFIGQTHAWDRIYSFYGPVWVMAIASLLNYFLVGVHVFRARSQLHAAKKANQTHLNQAASLPSTGTSTESRPQHKPIITSPTLPTPLPPSPRIQTPPRVQTPIIIQTPPRTHDLPRTHNSSRFPIISRSETPHSSRLSESIDRTLVNPPKPPKPLPPIQIHVSTTYSVEYSEKPLPELPSADSPDSPDSSKLRPDEGIYDCAISSEPFVRRRSCVEAFLDFVVDVLEWIPKALWAVKESLDKTVDRVGKTLNRWEKMDKVKYRYTQTAMLFTASILITWIPSSTNRVYGIIHPTGPLIYSLNIATAVVLPLQGFWNALIFFSTSLPTVKQIYHEFRTGKRHLSDSFPSPSRSRRDSVGTVNIPLSERGGSRAASRAGMESRTGSRLGGVDSRMGGRQSRAGGEGEMSIWDVV</sequence>
<organism evidence="8 9">
    <name type="scientific">Phialocephala subalpina</name>
    <dbReference type="NCBI Taxonomy" id="576137"/>
    <lineage>
        <taxon>Eukaryota</taxon>
        <taxon>Fungi</taxon>
        <taxon>Dikarya</taxon>
        <taxon>Ascomycota</taxon>
        <taxon>Pezizomycotina</taxon>
        <taxon>Leotiomycetes</taxon>
        <taxon>Helotiales</taxon>
        <taxon>Mollisiaceae</taxon>
        <taxon>Phialocephala</taxon>
        <taxon>Phialocephala fortinii species complex</taxon>
    </lineage>
</organism>
<evidence type="ECO:0000259" key="7">
    <source>
        <dbReference type="PROSITE" id="PS50261"/>
    </source>
</evidence>
<feature type="region of interest" description="Disordered" evidence="5">
    <location>
        <begin position="494"/>
        <end position="566"/>
    </location>
</feature>
<dbReference type="Proteomes" id="UP000184330">
    <property type="component" value="Unassembled WGS sequence"/>
</dbReference>
<evidence type="ECO:0000256" key="4">
    <source>
        <dbReference type="ARBA" id="ARBA00023136"/>
    </source>
</evidence>
<gene>
    <name evidence="8" type="ORF">PAC_06681</name>
</gene>
<feature type="compositionally biased region" description="Polar residues" evidence="5">
    <location>
        <begin position="207"/>
        <end position="224"/>
    </location>
</feature>
<dbReference type="PANTHER" id="PTHR23112">
    <property type="entry name" value="G PROTEIN-COUPLED RECEPTOR 157-RELATED"/>
    <property type="match status" value="1"/>
</dbReference>
<dbReference type="OrthoDB" id="18453at2759"/>
<dbReference type="InterPro" id="IPR017981">
    <property type="entry name" value="GPCR_2-like_7TM"/>
</dbReference>
<comment type="subcellular location">
    <subcellularLocation>
        <location evidence="1">Membrane</location>
        <topology evidence="1">Multi-pass membrane protein</topology>
    </subcellularLocation>
</comment>
<feature type="transmembrane region" description="Helical" evidence="6">
    <location>
        <begin position="173"/>
        <end position="192"/>
    </location>
</feature>
<dbReference type="PROSITE" id="PS50261">
    <property type="entry name" value="G_PROTEIN_RECEP_F2_4"/>
    <property type="match status" value="1"/>
</dbReference>
<evidence type="ECO:0000256" key="6">
    <source>
        <dbReference type="SAM" id="Phobius"/>
    </source>
</evidence>